<feature type="region of interest" description="Disordered" evidence="2">
    <location>
        <begin position="184"/>
        <end position="213"/>
    </location>
</feature>
<feature type="compositionally biased region" description="Polar residues" evidence="2">
    <location>
        <begin position="81"/>
        <end position="93"/>
    </location>
</feature>
<dbReference type="KEGG" id="crq:GCK72_021886"/>
<dbReference type="GO" id="GO:0044782">
    <property type="term" value="P:cilium organization"/>
    <property type="evidence" value="ECO:0007669"/>
    <property type="project" value="TreeGrafter"/>
</dbReference>
<dbReference type="OrthoDB" id="2150121at2759"/>
<dbReference type="InParanoid" id="E3MF60"/>
<feature type="region of interest" description="Disordered" evidence="2">
    <location>
        <begin position="670"/>
        <end position="778"/>
    </location>
</feature>
<feature type="region of interest" description="Disordered" evidence="2">
    <location>
        <begin position="57"/>
        <end position="94"/>
    </location>
</feature>
<feature type="compositionally biased region" description="Acidic residues" evidence="2">
    <location>
        <begin position="768"/>
        <end position="778"/>
    </location>
</feature>
<name>E3MF60_CAERE</name>
<dbReference type="GO" id="GO:0005929">
    <property type="term" value="C:cilium"/>
    <property type="evidence" value="ECO:0007669"/>
    <property type="project" value="TreeGrafter"/>
</dbReference>
<sequence>MSNRREPQVTRNLQATADLLDALQENPTLLNDEEFMKRLSILREKHEETTNFLAKKLGAPPLPSMISSTSSTSKSSKTTTQSRIHMTTSTSCHQIPRHLDLHPRESPKSPKEYFDSENYDMEEEEYHLVERREDSGRRLRHQDSESHQDSEYMVPTRHEVRVPVRIAPAPPLNQGRRHQIHVITQSAPSSSSRASSLSRHQRTVTSVPPSRQRSENIRQILAEASIKHNLPTASTAMSSGLLLSSTSTKHVPRHPPEFATSSDVVEESFLEDGQSTTREIPTIRDEMVTTEHRSVKRQLENGTLGQKHRSKSMHNMAEPQVTIPKPFQLSLRKSIGNTYAKKFMSDLMTEKQRQEEAAKIALENTKFKAKPVPKSTYLPTNTFATEQKYVEAMRKKVAAVARKKFEAQSEMFRSKSEGNLASIKPLGYVPPSTYISPIPVRPNARGRSAVSRTAAMIQEATTPKGIKSHRAQSNLTHNLRHGRCKLDTSAVVLHRRTSPPDFNKIHAKINEEYRRTNSKPSTVPIPFKFAHRSPSAPSRHINCKETPPEQFKPKTPTTKPSESLRIPSTHGAQLREELNRARIQKMRAEETAKNNFWAEDNRKRIASFLGRRSKTEDNLAMRTKMKIQQQQETEQEYMRQLSEMKQRVLNGPLIMEKQTALAQEHRLKRKYEERMKNSKVRSAQADPSRRGSETSAAGTFVVEKNGSSAVTSSRKSESKASSSRSYKKSTSSEESSGSSRSSESTGASGSRKVSSRRSESSSSSPESSSEDNSDESER</sequence>
<proteinExistence type="predicted"/>
<keyword evidence="4" id="KW-1185">Reference proteome</keyword>
<dbReference type="GO" id="GO:0005856">
    <property type="term" value="C:cytoskeleton"/>
    <property type="evidence" value="ECO:0007669"/>
    <property type="project" value="UniProtKB-ARBA"/>
</dbReference>
<protein>
    <submittedName>
        <fullName evidence="3">Uncharacterized protein</fullName>
    </submittedName>
</protein>
<dbReference type="Proteomes" id="UP000008281">
    <property type="component" value="Unassembled WGS sequence"/>
</dbReference>
<dbReference type="InterPro" id="IPR051655">
    <property type="entry name" value="FAM161"/>
</dbReference>
<dbReference type="PANTHER" id="PTHR21501">
    <property type="entry name" value="PROTEIN FAM-161"/>
    <property type="match status" value="1"/>
</dbReference>
<feature type="region of interest" description="Disordered" evidence="2">
    <location>
        <begin position="531"/>
        <end position="567"/>
    </location>
</feature>
<evidence type="ECO:0000313" key="4">
    <source>
        <dbReference type="Proteomes" id="UP000008281"/>
    </source>
</evidence>
<organism evidence="4">
    <name type="scientific">Caenorhabditis remanei</name>
    <name type="common">Caenorhabditis vulgaris</name>
    <dbReference type="NCBI Taxonomy" id="31234"/>
    <lineage>
        <taxon>Eukaryota</taxon>
        <taxon>Metazoa</taxon>
        <taxon>Ecdysozoa</taxon>
        <taxon>Nematoda</taxon>
        <taxon>Chromadorea</taxon>
        <taxon>Rhabditida</taxon>
        <taxon>Rhabditina</taxon>
        <taxon>Rhabditomorpha</taxon>
        <taxon>Rhabditoidea</taxon>
        <taxon>Rhabditidae</taxon>
        <taxon>Peloderinae</taxon>
        <taxon>Caenorhabditis</taxon>
    </lineage>
</organism>
<evidence type="ECO:0000313" key="3">
    <source>
        <dbReference type="EMBL" id="EFP00752.1"/>
    </source>
</evidence>
<dbReference type="PANTHER" id="PTHR21501:SF1">
    <property type="entry name" value="PROTEIN FAM-161"/>
    <property type="match status" value="1"/>
</dbReference>
<dbReference type="HOGENOM" id="CLU_334077_0_0_1"/>
<feature type="region of interest" description="Disordered" evidence="2">
    <location>
        <begin position="130"/>
        <end position="152"/>
    </location>
</feature>
<reference evidence="3" key="1">
    <citation type="submission" date="2007-07" db="EMBL/GenBank/DDBJ databases">
        <title>PCAP assembly of the Caenorhabditis remanei genome.</title>
        <authorList>
            <consortium name="The Caenorhabditis remanei Sequencing Consortium"/>
            <person name="Wilson R.K."/>
        </authorList>
    </citation>
    <scope>NUCLEOTIDE SEQUENCE [LARGE SCALE GENOMIC DNA]</scope>
    <source>
        <strain evidence="3">PB4641</strain>
    </source>
</reference>
<feature type="compositionally biased region" description="Low complexity" evidence="2">
    <location>
        <begin position="186"/>
        <end position="198"/>
    </location>
</feature>
<dbReference type="OMA" id="GIKSHRA"/>
<dbReference type="eggNOG" id="ENOG502SE3D">
    <property type="taxonomic scope" value="Eukaryota"/>
</dbReference>
<evidence type="ECO:0000256" key="1">
    <source>
        <dbReference type="ARBA" id="ARBA00023054"/>
    </source>
</evidence>
<dbReference type="CTD" id="9816454"/>
<dbReference type="STRING" id="31234.E3MF60"/>
<evidence type="ECO:0000256" key="2">
    <source>
        <dbReference type="SAM" id="MobiDB-lite"/>
    </source>
</evidence>
<dbReference type="EMBL" id="DS268440">
    <property type="protein sequence ID" value="EFP00752.1"/>
    <property type="molecule type" value="Genomic_DNA"/>
</dbReference>
<dbReference type="AlphaFoldDB" id="E3MF60"/>
<feature type="compositionally biased region" description="Low complexity" evidence="2">
    <location>
        <begin position="719"/>
        <end position="752"/>
    </location>
</feature>
<dbReference type="GeneID" id="9816454"/>
<dbReference type="FunCoup" id="E3MF60">
    <property type="interactions" value="80"/>
</dbReference>
<gene>
    <name evidence="3" type="ORF">CRE_21264</name>
</gene>
<keyword evidence="1" id="KW-0175">Coiled coil</keyword>
<feature type="compositionally biased region" description="Low complexity" evidence="2">
    <location>
        <begin position="67"/>
        <end position="80"/>
    </location>
</feature>
<accession>E3MF60</accession>
<dbReference type="RefSeq" id="XP_003105291.2">
    <property type="nucleotide sequence ID" value="XM_003105243.2"/>
</dbReference>